<feature type="transmembrane region" description="Helical" evidence="5">
    <location>
        <begin position="34"/>
        <end position="53"/>
    </location>
</feature>
<dbReference type="PANTHER" id="PTHR37955:SF1">
    <property type="entry name" value="DEP DOMAIN-CONTAINING PROTEIN"/>
    <property type="match status" value="1"/>
</dbReference>
<name>A0A918DBV9_9RHOB</name>
<dbReference type="CDD" id="cd09322">
    <property type="entry name" value="TDT_TehA_like"/>
    <property type="match status" value="1"/>
</dbReference>
<dbReference type="Pfam" id="PF03595">
    <property type="entry name" value="SLAC1"/>
    <property type="match status" value="1"/>
</dbReference>
<keyword evidence="3 5" id="KW-1133">Transmembrane helix</keyword>
<dbReference type="GO" id="GO:0005886">
    <property type="term" value="C:plasma membrane"/>
    <property type="evidence" value="ECO:0007669"/>
    <property type="project" value="TreeGrafter"/>
</dbReference>
<feature type="transmembrane region" description="Helical" evidence="5">
    <location>
        <begin position="244"/>
        <end position="265"/>
    </location>
</feature>
<gene>
    <name evidence="6" type="ORF">GCM10010991_03630</name>
</gene>
<feature type="transmembrane region" description="Helical" evidence="5">
    <location>
        <begin position="65"/>
        <end position="83"/>
    </location>
</feature>
<feature type="transmembrane region" description="Helical" evidence="5">
    <location>
        <begin position="162"/>
        <end position="180"/>
    </location>
</feature>
<dbReference type="Gene3D" id="1.50.10.150">
    <property type="entry name" value="Voltage-dependent anion channel"/>
    <property type="match status" value="1"/>
</dbReference>
<dbReference type="InterPro" id="IPR004695">
    <property type="entry name" value="SLAC1/Mae1/Ssu1/TehA"/>
</dbReference>
<dbReference type="RefSeq" id="WP_146285843.1">
    <property type="nucleotide sequence ID" value="NZ_BMLP01000001.1"/>
</dbReference>
<comment type="caution">
    <text evidence="6">The sequence shown here is derived from an EMBL/GenBank/DDBJ whole genome shotgun (WGS) entry which is preliminary data.</text>
</comment>
<keyword evidence="2 5" id="KW-0812">Transmembrane</keyword>
<dbReference type="PANTHER" id="PTHR37955">
    <property type="entry name" value="TELLURITE RESISTANCE PROTEIN TEHA"/>
    <property type="match status" value="1"/>
</dbReference>
<keyword evidence="7" id="KW-1185">Reference proteome</keyword>
<feature type="transmembrane region" description="Helical" evidence="5">
    <location>
        <begin position="186"/>
        <end position="205"/>
    </location>
</feature>
<evidence type="ECO:0000313" key="6">
    <source>
        <dbReference type="EMBL" id="GGO24785.1"/>
    </source>
</evidence>
<comment type="subcellular location">
    <subcellularLocation>
        <location evidence="1">Membrane</location>
        <topology evidence="1">Multi-pass membrane protein</topology>
    </subcellularLocation>
</comment>
<organism evidence="6 7">
    <name type="scientific">Gemmobacter aquaticus</name>
    <dbReference type="NCBI Taxonomy" id="490185"/>
    <lineage>
        <taxon>Bacteria</taxon>
        <taxon>Pseudomonadati</taxon>
        <taxon>Pseudomonadota</taxon>
        <taxon>Alphaproteobacteria</taxon>
        <taxon>Rhodobacterales</taxon>
        <taxon>Paracoccaceae</taxon>
        <taxon>Gemmobacter</taxon>
    </lineage>
</organism>
<evidence type="ECO:0000256" key="4">
    <source>
        <dbReference type="ARBA" id="ARBA00023136"/>
    </source>
</evidence>
<feature type="transmembrane region" description="Helical" evidence="5">
    <location>
        <begin position="297"/>
        <end position="316"/>
    </location>
</feature>
<feature type="transmembrane region" description="Helical" evidence="5">
    <location>
        <begin position="217"/>
        <end position="238"/>
    </location>
</feature>
<dbReference type="InterPro" id="IPR052951">
    <property type="entry name" value="Tellurite_res_ion_channel"/>
</dbReference>
<dbReference type="OrthoDB" id="7835091at2"/>
<dbReference type="InterPro" id="IPR038665">
    <property type="entry name" value="Voltage-dep_anion_channel_sf"/>
</dbReference>
<keyword evidence="4 5" id="KW-0472">Membrane</keyword>
<evidence type="ECO:0000256" key="1">
    <source>
        <dbReference type="ARBA" id="ARBA00004141"/>
    </source>
</evidence>
<sequence>MTNPADPKGYRPRAYPPPQFPPARPKLFARMPPAVFPVIMGAVGLGLALRRGLEAFGLPSGLAEMFLGVSVALWLFAATGYAVKLMRRPSVLLDDLRVLPGRAGIAAAVLTTLLVAVVLVPYAPGLATGLLFLGLGLHAAFAVLILRLILRAPPESREVTPIWHLHFVGFIIGGVAAVPLGLHDLAVVLLGVTVPIAIAIWLVSLRQLILRIPPAPLRPLLAIHLAPAALFTIVGASLGFDQLALIAIAVATLIVLAMVMGARWITASGFSALWGAFTFPLTAFCTALFSINLDVTAAIALAFTTGLVITVLIRVLRAWPKGQLAAKTNAAEA</sequence>
<dbReference type="AlphaFoldDB" id="A0A918DBV9"/>
<dbReference type="GO" id="GO:0046583">
    <property type="term" value="F:monoatomic cation efflux transmembrane transporter activity"/>
    <property type="evidence" value="ECO:0007669"/>
    <property type="project" value="TreeGrafter"/>
</dbReference>
<dbReference type="Proteomes" id="UP000598196">
    <property type="component" value="Unassembled WGS sequence"/>
</dbReference>
<accession>A0A918DBV9</accession>
<reference evidence="6 7" key="1">
    <citation type="journal article" date="2014" name="Int. J. Syst. Evol. Microbiol.">
        <title>Complete genome sequence of Corynebacterium casei LMG S-19264T (=DSM 44701T), isolated from a smear-ripened cheese.</title>
        <authorList>
            <consortium name="US DOE Joint Genome Institute (JGI-PGF)"/>
            <person name="Walter F."/>
            <person name="Albersmeier A."/>
            <person name="Kalinowski J."/>
            <person name="Ruckert C."/>
        </authorList>
    </citation>
    <scope>NUCLEOTIDE SEQUENCE [LARGE SCALE GENOMIC DNA]</scope>
    <source>
        <strain evidence="6 7">CGMCC 1.7029</strain>
    </source>
</reference>
<evidence type="ECO:0000256" key="3">
    <source>
        <dbReference type="ARBA" id="ARBA00022989"/>
    </source>
</evidence>
<feature type="transmembrane region" description="Helical" evidence="5">
    <location>
        <begin position="129"/>
        <end position="150"/>
    </location>
</feature>
<feature type="transmembrane region" description="Helical" evidence="5">
    <location>
        <begin position="103"/>
        <end position="123"/>
    </location>
</feature>
<dbReference type="EMBL" id="BMLP01000001">
    <property type="protein sequence ID" value="GGO24785.1"/>
    <property type="molecule type" value="Genomic_DNA"/>
</dbReference>
<evidence type="ECO:0000256" key="2">
    <source>
        <dbReference type="ARBA" id="ARBA00022692"/>
    </source>
</evidence>
<evidence type="ECO:0000256" key="5">
    <source>
        <dbReference type="SAM" id="Phobius"/>
    </source>
</evidence>
<proteinExistence type="predicted"/>
<evidence type="ECO:0000313" key="7">
    <source>
        <dbReference type="Proteomes" id="UP000598196"/>
    </source>
</evidence>
<feature type="transmembrane region" description="Helical" evidence="5">
    <location>
        <begin position="272"/>
        <end position="291"/>
    </location>
</feature>
<protein>
    <submittedName>
        <fullName evidence="6">Tellurium resistance protein</fullName>
    </submittedName>
</protein>